<proteinExistence type="predicted"/>
<gene>
    <name evidence="2" type="ORF">FWILDA_LOCUS16173</name>
</gene>
<keyword evidence="3" id="KW-1185">Reference proteome</keyword>
<protein>
    <submittedName>
        <fullName evidence="2">17050_t:CDS:1</fullName>
    </submittedName>
</protein>
<dbReference type="AlphaFoldDB" id="A0A9W4WXE1"/>
<dbReference type="EMBL" id="CAMKVN010009878">
    <property type="protein sequence ID" value="CAI2193634.1"/>
    <property type="molecule type" value="Genomic_DNA"/>
</dbReference>
<organism evidence="2 3">
    <name type="scientific">Funneliformis geosporum</name>
    <dbReference type="NCBI Taxonomy" id="1117311"/>
    <lineage>
        <taxon>Eukaryota</taxon>
        <taxon>Fungi</taxon>
        <taxon>Fungi incertae sedis</taxon>
        <taxon>Mucoromycota</taxon>
        <taxon>Glomeromycotina</taxon>
        <taxon>Glomeromycetes</taxon>
        <taxon>Glomerales</taxon>
        <taxon>Glomeraceae</taxon>
        <taxon>Funneliformis</taxon>
    </lineage>
</organism>
<reference evidence="2" key="1">
    <citation type="submission" date="2022-08" db="EMBL/GenBank/DDBJ databases">
        <authorList>
            <person name="Kallberg Y."/>
            <person name="Tangrot J."/>
            <person name="Rosling A."/>
        </authorList>
    </citation>
    <scope>NUCLEOTIDE SEQUENCE</scope>
    <source>
        <strain evidence="2">Wild A</strain>
    </source>
</reference>
<evidence type="ECO:0000313" key="3">
    <source>
        <dbReference type="Proteomes" id="UP001153678"/>
    </source>
</evidence>
<comment type="caution">
    <text evidence="2">The sequence shown here is derived from an EMBL/GenBank/DDBJ whole genome shotgun (WGS) entry which is preliminary data.</text>
</comment>
<dbReference type="Proteomes" id="UP001153678">
    <property type="component" value="Unassembled WGS sequence"/>
</dbReference>
<sequence>SVRTVVQLFNSGSLPQPSPTQIKSMVWSVRQLSRQEIGDGFALFNRDLLYDLKPFILAIMEEKINTKEETEAQILPASRLIQQTFNQLTVIDSSQIQQLQTEIKQLQAQINSLTEQLNQNSPLSQQINKQNKIKDAERQLFAKKRKLETIQQSSPEKLKENSAKSVQLLPPNLELEKLAQKLEQFDSKQQENK</sequence>
<feature type="coiled-coil region" evidence="1">
    <location>
        <begin position="96"/>
        <end position="153"/>
    </location>
</feature>
<accession>A0A9W4WXE1</accession>
<name>A0A9W4WXE1_9GLOM</name>
<feature type="non-terminal residue" evidence="2">
    <location>
        <position position="193"/>
    </location>
</feature>
<keyword evidence="1" id="KW-0175">Coiled coil</keyword>
<evidence type="ECO:0000313" key="2">
    <source>
        <dbReference type="EMBL" id="CAI2193634.1"/>
    </source>
</evidence>
<evidence type="ECO:0000256" key="1">
    <source>
        <dbReference type="SAM" id="Coils"/>
    </source>
</evidence>